<evidence type="ECO:0000313" key="5">
    <source>
        <dbReference type="EMBL" id="KAB2930973.1"/>
    </source>
</evidence>
<keyword evidence="3" id="KW-1133">Transmembrane helix</keyword>
<dbReference type="GO" id="GO:1902201">
    <property type="term" value="P:negative regulation of bacterial-type flagellum-dependent cell motility"/>
    <property type="evidence" value="ECO:0007669"/>
    <property type="project" value="TreeGrafter"/>
</dbReference>
<dbReference type="GO" id="GO:0043709">
    <property type="term" value="P:cell adhesion involved in single-species biofilm formation"/>
    <property type="evidence" value="ECO:0007669"/>
    <property type="project" value="TreeGrafter"/>
</dbReference>
<dbReference type="Proteomes" id="UP000460298">
    <property type="component" value="Unassembled WGS sequence"/>
</dbReference>
<accession>A0A833H0N1</accession>
<evidence type="ECO:0000256" key="3">
    <source>
        <dbReference type="SAM" id="Phobius"/>
    </source>
</evidence>
<evidence type="ECO:0000259" key="4">
    <source>
        <dbReference type="PROSITE" id="PS50887"/>
    </source>
</evidence>
<keyword evidence="3" id="KW-0812">Transmembrane</keyword>
<dbReference type="PANTHER" id="PTHR45138:SF9">
    <property type="entry name" value="DIGUANYLATE CYCLASE DGCM-RELATED"/>
    <property type="match status" value="1"/>
</dbReference>
<evidence type="ECO:0000313" key="6">
    <source>
        <dbReference type="Proteomes" id="UP000460298"/>
    </source>
</evidence>
<dbReference type="SMART" id="SM00267">
    <property type="entry name" value="GGDEF"/>
    <property type="match status" value="1"/>
</dbReference>
<dbReference type="GO" id="GO:0005886">
    <property type="term" value="C:plasma membrane"/>
    <property type="evidence" value="ECO:0007669"/>
    <property type="project" value="TreeGrafter"/>
</dbReference>
<feature type="domain" description="GGDEF" evidence="4">
    <location>
        <begin position="429"/>
        <end position="565"/>
    </location>
</feature>
<keyword evidence="3" id="KW-0472">Membrane</keyword>
<dbReference type="PANTHER" id="PTHR45138">
    <property type="entry name" value="REGULATORY COMPONENTS OF SENSORY TRANSDUCTION SYSTEM"/>
    <property type="match status" value="1"/>
</dbReference>
<dbReference type="AlphaFoldDB" id="A0A833H0N1"/>
<feature type="transmembrane region" description="Helical" evidence="3">
    <location>
        <begin position="6"/>
        <end position="30"/>
    </location>
</feature>
<dbReference type="FunFam" id="3.30.70.270:FF:000001">
    <property type="entry name" value="Diguanylate cyclase domain protein"/>
    <property type="match status" value="1"/>
</dbReference>
<feature type="transmembrane region" description="Helical" evidence="3">
    <location>
        <begin position="153"/>
        <end position="172"/>
    </location>
</feature>
<dbReference type="EC" id="2.7.7.65" evidence="1"/>
<comment type="caution">
    <text evidence="5">The sequence shown here is derived from an EMBL/GenBank/DDBJ whole genome shotgun (WGS) entry which is preliminary data.</text>
</comment>
<dbReference type="InterPro" id="IPR043128">
    <property type="entry name" value="Rev_trsase/Diguanyl_cyclase"/>
</dbReference>
<dbReference type="InterPro" id="IPR029787">
    <property type="entry name" value="Nucleotide_cyclase"/>
</dbReference>
<gene>
    <name evidence="5" type="ORF">F9K24_14870</name>
</gene>
<dbReference type="PROSITE" id="PS50887">
    <property type="entry name" value="GGDEF"/>
    <property type="match status" value="1"/>
</dbReference>
<dbReference type="InterPro" id="IPR050469">
    <property type="entry name" value="Diguanylate_Cyclase"/>
</dbReference>
<proteinExistence type="predicted"/>
<evidence type="ECO:0000256" key="2">
    <source>
        <dbReference type="ARBA" id="ARBA00034247"/>
    </source>
</evidence>
<dbReference type="Pfam" id="PF00990">
    <property type="entry name" value="GGDEF"/>
    <property type="match status" value="1"/>
</dbReference>
<evidence type="ECO:0000256" key="1">
    <source>
        <dbReference type="ARBA" id="ARBA00012528"/>
    </source>
</evidence>
<dbReference type="EMBL" id="WBUI01000016">
    <property type="protein sequence ID" value="KAB2930973.1"/>
    <property type="molecule type" value="Genomic_DNA"/>
</dbReference>
<dbReference type="SUPFAM" id="SSF55781">
    <property type="entry name" value="GAF domain-like"/>
    <property type="match status" value="1"/>
</dbReference>
<dbReference type="Gene3D" id="3.30.70.270">
    <property type="match status" value="1"/>
</dbReference>
<comment type="catalytic activity">
    <reaction evidence="2">
        <text>2 GTP = 3',3'-c-di-GMP + 2 diphosphate</text>
        <dbReference type="Rhea" id="RHEA:24898"/>
        <dbReference type="ChEBI" id="CHEBI:33019"/>
        <dbReference type="ChEBI" id="CHEBI:37565"/>
        <dbReference type="ChEBI" id="CHEBI:58805"/>
        <dbReference type="EC" id="2.7.7.65"/>
    </reaction>
</comment>
<name>A0A833H0N1_9LEPT</name>
<reference evidence="5 6" key="1">
    <citation type="submission" date="2019-10" db="EMBL/GenBank/DDBJ databases">
        <title>Extracellular Electron Transfer in a Candidatus Methanoperedens spp. Enrichment Culture.</title>
        <authorList>
            <person name="Berger S."/>
            <person name="Rangel Shaw D."/>
            <person name="Berben T."/>
            <person name="In 'T Zandt M."/>
            <person name="Frank J."/>
            <person name="Reimann J."/>
            <person name="Jetten M.S.M."/>
            <person name="Welte C.U."/>
        </authorList>
    </citation>
    <scope>NUCLEOTIDE SEQUENCE [LARGE SCALE GENOMIC DNA]</scope>
    <source>
        <strain evidence="5">SB12</strain>
    </source>
</reference>
<dbReference type="SUPFAM" id="SSF55073">
    <property type="entry name" value="Nucleotide cyclase"/>
    <property type="match status" value="1"/>
</dbReference>
<protein>
    <recommendedName>
        <fullName evidence="1">diguanylate cyclase</fullName>
        <ecNumber evidence="1">2.7.7.65</ecNumber>
    </recommendedName>
</protein>
<dbReference type="CDD" id="cd01949">
    <property type="entry name" value="GGDEF"/>
    <property type="match status" value="1"/>
</dbReference>
<dbReference type="InterPro" id="IPR000160">
    <property type="entry name" value="GGDEF_dom"/>
</dbReference>
<dbReference type="NCBIfam" id="TIGR00254">
    <property type="entry name" value="GGDEF"/>
    <property type="match status" value="1"/>
</dbReference>
<organism evidence="5 6">
    <name type="scientific">Leptonema illini</name>
    <dbReference type="NCBI Taxonomy" id="183"/>
    <lineage>
        <taxon>Bacteria</taxon>
        <taxon>Pseudomonadati</taxon>
        <taxon>Spirochaetota</taxon>
        <taxon>Spirochaetia</taxon>
        <taxon>Leptospirales</taxon>
        <taxon>Leptospiraceae</taxon>
        <taxon>Leptonema</taxon>
    </lineage>
</organism>
<dbReference type="GO" id="GO:0052621">
    <property type="term" value="F:diguanylate cyclase activity"/>
    <property type="evidence" value="ECO:0007669"/>
    <property type="project" value="UniProtKB-EC"/>
</dbReference>
<sequence length="572" mass="64392">MKAKRIIGLLLLFSFGSAILLTSYITFITFKKQLQLIHNELRLTSERTSLILEKQGSVAAIPSSYSPSCLDLTVSLIAFNRERTAVLRRNISEHEADAIIRAFKEQAWASESFHEWNNSIVYVSASSSADIVLVHAISRNDILRSVADTPMHVMLAIAILVLLNVGGLYFFIKTHIEDPLKNLIENRIQSIMQSLTGTTHSLPADFSLNVGFLTSELKNSLEKTMNILYAWARGKRLFEEFSNIALAETDSRNIFRIMHSMVAEQMGIKRTQVYEISNSTNRIELLYSSTEDAKSGLSLDHPDLCFAFRSGHPLFQSVDKKVCSHCPKGDGETILCMPLIAGATAIGICQFSFDTTDLYSTADYQERPLLHERFLSNFVRLAGTALNGLKLLNAYKNQAITDSLTGLYNRRYIVEYMTNMINISKRSSEPMAVLMIDIDHFKRFNDEYGHKIGDLVLREVAGCIRRTVREGDVAGRYGGEEFVCILPGSDMHIALDVAERIRSSVKMIEYDERIGMANIPRITLSIGIAQFPLHGYSHYHLTNAADRALYRAKTEGRDRVRVHAHIPEHEEG</sequence>